<comment type="catalytic activity">
    <reaction evidence="1">
        <text>Random endo-hydrolysis of N-acetyl-beta-D-glucosaminide (1-&gt;4)-beta-linkages in chitin and chitodextrins.</text>
        <dbReference type="EC" id="3.2.1.14"/>
    </reaction>
</comment>
<evidence type="ECO:0000256" key="5">
    <source>
        <dbReference type="ARBA" id="ARBA00023157"/>
    </source>
</evidence>
<dbReference type="Proteomes" id="UP001054889">
    <property type="component" value="Unassembled WGS sequence"/>
</dbReference>
<dbReference type="GO" id="GO:0005576">
    <property type="term" value="C:extracellular region"/>
    <property type="evidence" value="ECO:0007669"/>
    <property type="project" value="TreeGrafter"/>
</dbReference>
<evidence type="ECO:0000256" key="3">
    <source>
        <dbReference type="ARBA" id="ARBA00022801"/>
    </source>
</evidence>
<dbReference type="Pfam" id="PF00704">
    <property type="entry name" value="Glyco_hydro_18"/>
    <property type="match status" value="1"/>
</dbReference>
<evidence type="ECO:0000256" key="8">
    <source>
        <dbReference type="RuleBase" id="RU000489"/>
    </source>
</evidence>
<dbReference type="InterPro" id="IPR045321">
    <property type="entry name" value="Cts1-like"/>
</dbReference>
<comment type="similarity">
    <text evidence="9">Belongs to the glycosyl hydrolase 18 family.</text>
</comment>
<reference evidence="12" key="2">
    <citation type="submission" date="2021-12" db="EMBL/GenBank/DDBJ databases">
        <title>Resequencing data analysis of finger millet.</title>
        <authorList>
            <person name="Hatakeyama M."/>
            <person name="Aluri S."/>
            <person name="Balachadran M.T."/>
            <person name="Sivarajan S.R."/>
            <person name="Poveda L."/>
            <person name="Shimizu-Inatsugi R."/>
            <person name="Schlapbach R."/>
            <person name="Sreeman S.M."/>
            <person name="Shimizu K.K."/>
        </authorList>
    </citation>
    <scope>NUCLEOTIDE SEQUENCE</scope>
</reference>
<feature type="signal peptide" evidence="10">
    <location>
        <begin position="1"/>
        <end position="29"/>
    </location>
</feature>
<dbReference type="PROSITE" id="PS51910">
    <property type="entry name" value="GH18_2"/>
    <property type="match status" value="1"/>
</dbReference>
<dbReference type="Gene3D" id="3.20.20.80">
    <property type="entry name" value="Glycosidases"/>
    <property type="match status" value="1"/>
</dbReference>
<dbReference type="AlphaFoldDB" id="A0AAV5DLR5"/>
<dbReference type="SUPFAM" id="SSF51445">
    <property type="entry name" value="(Trans)glycosidases"/>
    <property type="match status" value="1"/>
</dbReference>
<feature type="domain" description="GH18" evidence="11">
    <location>
        <begin position="34"/>
        <end position="303"/>
    </location>
</feature>
<dbReference type="EC" id="3.2.1.14" evidence="2"/>
<gene>
    <name evidence="12" type="primary">ga30144</name>
    <name evidence="12" type="ORF">PR202_ga30144</name>
</gene>
<evidence type="ECO:0000259" key="11">
    <source>
        <dbReference type="PROSITE" id="PS51910"/>
    </source>
</evidence>
<feature type="chain" id="PRO_5043416755" description="chitinase" evidence="10">
    <location>
        <begin position="30"/>
        <end position="303"/>
    </location>
</feature>
<comment type="caution">
    <text evidence="12">The sequence shown here is derived from an EMBL/GenBank/DDBJ whole genome shotgun (WGS) entry which is preliminary data.</text>
</comment>
<dbReference type="GO" id="GO:0008843">
    <property type="term" value="F:endochitinase activity"/>
    <property type="evidence" value="ECO:0007669"/>
    <property type="project" value="UniProtKB-EC"/>
</dbReference>
<keyword evidence="3 8" id="KW-0378">Hydrolase</keyword>
<evidence type="ECO:0000256" key="1">
    <source>
        <dbReference type="ARBA" id="ARBA00000822"/>
    </source>
</evidence>
<accession>A0AAV5DLR5</accession>
<keyword evidence="10" id="KW-0732">Signal</keyword>
<dbReference type="InterPro" id="IPR017853">
    <property type="entry name" value="GH"/>
</dbReference>
<keyword evidence="13" id="KW-1185">Reference proteome</keyword>
<dbReference type="PANTHER" id="PTHR45708">
    <property type="entry name" value="ENDOCHITINASE"/>
    <property type="match status" value="1"/>
</dbReference>
<dbReference type="FunFam" id="3.20.20.80:FF:000015">
    <property type="entry name" value="Acidic endochitinase SE2"/>
    <property type="match status" value="1"/>
</dbReference>
<keyword evidence="6 8" id="KW-0326">Glycosidase</keyword>
<dbReference type="CDD" id="cd02877">
    <property type="entry name" value="GH18_hevamine_XipI_class_III"/>
    <property type="match status" value="1"/>
</dbReference>
<keyword evidence="5" id="KW-1015">Disulfide bond</keyword>
<evidence type="ECO:0000256" key="4">
    <source>
        <dbReference type="ARBA" id="ARBA00023024"/>
    </source>
</evidence>
<evidence type="ECO:0000313" key="13">
    <source>
        <dbReference type="Proteomes" id="UP001054889"/>
    </source>
</evidence>
<protein>
    <recommendedName>
        <fullName evidence="2">chitinase</fullName>
        <ecNumber evidence="2">3.2.1.14</ecNumber>
    </recommendedName>
</protein>
<evidence type="ECO:0000256" key="9">
    <source>
        <dbReference type="RuleBase" id="RU004453"/>
    </source>
</evidence>
<dbReference type="PANTHER" id="PTHR45708:SF29">
    <property type="entry name" value="CHITINASE"/>
    <property type="match status" value="1"/>
</dbReference>
<evidence type="ECO:0000313" key="12">
    <source>
        <dbReference type="EMBL" id="GJN11908.1"/>
    </source>
</evidence>
<evidence type="ECO:0000256" key="7">
    <source>
        <dbReference type="ARBA" id="ARBA00023326"/>
    </source>
</evidence>
<dbReference type="EMBL" id="BQKI01000020">
    <property type="protein sequence ID" value="GJN11908.1"/>
    <property type="molecule type" value="Genomic_DNA"/>
</dbReference>
<keyword evidence="4" id="KW-0146">Chitin degradation</keyword>
<dbReference type="GO" id="GO:0006032">
    <property type="term" value="P:chitin catabolic process"/>
    <property type="evidence" value="ECO:0007669"/>
    <property type="project" value="UniProtKB-KW"/>
</dbReference>
<keyword evidence="7" id="KW-0624">Polysaccharide degradation</keyword>
<evidence type="ECO:0000256" key="10">
    <source>
        <dbReference type="SAM" id="SignalP"/>
    </source>
</evidence>
<proteinExistence type="inferred from homology"/>
<reference evidence="12" key="1">
    <citation type="journal article" date="2018" name="DNA Res.">
        <title>Multiple hybrid de novo genome assembly of finger millet, an orphan allotetraploid crop.</title>
        <authorList>
            <person name="Hatakeyama M."/>
            <person name="Aluri S."/>
            <person name="Balachadran M.T."/>
            <person name="Sivarajan S.R."/>
            <person name="Patrignani A."/>
            <person name="Gruter S."/>
            <person name="Poveda L."/>
            <person name="Shimizu-Inatsugi R."/>
            <person name="Baeten J."/>
            <person name="Francoijs K.J."/>
            <person name="Nataraja K.N."/>
            <person name="Reddy Y.A.N."/>
            <person name="Phadnis S."/>
            <person name="Ravikumar R.L."/>
            <person name="Schlapbach R."/>
            <person name="Sreeman S.M."/>
            <person name="Shimizu K.K."/>
        </authorList>
    </citation>
    <scope>NUCLEOTIDE SEQUENCE</scope>
</reference>
<dbReference type="InterPro" id="IPR001223">
    <property type="entry name" value="Glyco_hydro18_cat"/>
</dbReference>
<evidence type="ECO:0000256" key="2">
    <source>
        <dbReference type="ARBA" id="ARBA00012729"/>
    </source>
</evidence>
<keyword evidence="7" id="KW-0119">Carbohydrate metabolism</keyword>
<organism evidence="12 13">
    <name type="scientific">Eleusine coracana subsp. coracana</name>
    <dbReference type="NCBI Taxonomy" id="191504"/>
    <lineage>
        <taxon>Eukaryota</taxon>
        <taxon>Viridiplantae</taxon>
        <taxon>Streptophyta</taxon>
        <taxon>Embryophyta</taxon>
        <taxon>Tracheophyta</taxon>
        <taxon>Spermatophyta</taxon>
        <taxon>Magnoliopsida</taxon>
        <taxon>Liliopsida</taxon>
        <taxon>Poales</taxon>
        <taxon>Poaceae</taxon>
        <taxon>PACMAD clade</taxon>
        <taxon>Chloridoideae</taxon>
        <taxon>Cynodonteae</taxon>
        <taxon>Eleusininae</taxon>
        <taxon>Eleusine</taxon>
    </lineage>
</organism>
<dbReference type="PROSITE" id="PS01095">
    <property type="entry name" value="GH18_1"/>
    <property type="match status" value="1"/>
</dbReference>
<dbReference type="GO" id="GO:0000272">
    <property type="term" value="P:polysaccharide catabolic process"/>
    <property type="evidence" value="ECO:0007669"/>
    <property type="project" value="UniProtKB-KW"/>
</dbReference>
<sequence>MAMGKIAARLALAVITFCVLLSFIGTATAIGKTGKITVYWGQNTNEGSLRQTCETRLYSTVIISFLTDFGRGNYKLNLAGHSLSEVGPDVDYCQSRKILVLLALGGGKGTYSLASQGDAKAVAEYLWRMYLGGRPMPRQKRPFGSAVLDGIDFDIEKGSSQYYDDLARYLKAYSSGNKKVWITAAPQCPYPDRWLGGALKIGIFDRVHVQFYNNPACSYGAGNEKAFTRAWNAWTKSLPAGSSIYLGLPASPRAARSGYVPPAMLTSTVLPIVQNSAKYGGIMLWNRYWDLQNGYAKDVKRDV</sequence>
<dbReference type="InterPro" id="IPR050542">
    <property type="entry name" value="Glycosyl_Hydrlase18_Chitinase"/>
</dbReference>
<dbReference type="InterPro" id="IPR001579">
    <property type="entry name" value="Glyco_hydro_18_chit_AS"/>
</dbReference>
<evidence type="ECO:0000256" key="6">
    <source>
        <dbReference type="ARBA" id="ARBA00023295"/>
    </source>
</evidence>
<name>A0AAV5DLR5_ELECO</name>